<dbReference type="Proteomes" id="UP000817658">
    <property type="component" value="Chromosome 1"/>
</dbReference>
<name>Q5N830_ORYSJ</name>
<dbReference type="EMBL" id="AP003431">
    <property type="protein sequence ID" value="BAD82386.1"/>
    <property type="molecule type" value="Genomic_DNA"/>
</dbReference>
<reference evidence="1" key="1">
    <citation type="journal article" date="2002" name="Nature">
        <title>The genome sequence and structure of rice chromosome 1.</title>
        <authorList>
            <person name="Sasaki T."/>
            <person name="Matsumoto T."/>
            <person name="Yamamoto K."/>
            <person name="Sakata K."/>
            <person name="Baba T."/>
            <person name="Katayose Y."/>
            <person name="Wu J."/>
            <person name="Niimura Y."/>
            <person name="Cheng Z."/>
            <person name="Nagamura Y."/>
            <person name="Antonio B.A."/>
            <person name="Kanamori H."/>
            <person name="Hosokawa S."/>
            <person name="Masukawa M."/>
            <person name="Arikawa K."/>
            <person name="Chiden Y."/>
            <person name="Hayashi M."/>
            <person name="Okamoto M."/>
            <person name="Ando T."/>
            <person name="Aoki H."/>
            <person name="Arita K."/>
            <person name="Hamada M."/>
            <person name="Harada C."/>
            <person name="Hijishita S."/>
            <person name="Honda M."/>
            <person name="Ichikawa Y."/>
            <person name="Idonuma A."/>
            <person name="Iijima M."/>
            <person name="Ikeda M."/>
            <person name="Ikeno M."/>
            <person name="Itoh S."/>
            <person name="Itoh T."/>
            <person name="Itoh Y."/>
            <person name="Itoh Y."/>
            <person name="Iwabuchi A."/>
            <person name="Kamiya K."/>
            <person name="Karasawa W."/>
            <person name="Katagiri S."/>
            <person name="Kikuta A."/>
            <person name="Kobayashi N."/>
            <person name="Kono I."/>
            <person name="Machita K."/>
            <person name="Maehara T."/>
            <person name="Mizuno H."/>
            <person name="Mizubayashi T."/>
            <person name="Mukai Y."/>
            <person name="Nagasaki H."/>
            <person name="Nakashima M."/>
            <person name="Nakama Y."/>
            <person name="Nakamichi Y."/>
            <person name="Nakamura M."/>
            <person name="Namiki N."/>
            <person name="Negishi M."/>
            <person name="Ohta I."/>
            <person name="Ono N."/>
            <person name="Saji S."/>
            <person name="Sakai K."/>
            <person name="Shibata M."/>
            <person name="Shimokawa T."/>
            <person name="Shomura A."/>
            <person name="Song J."/>
            <person name="Takazaki Y."/>
            <person name="Terasawa K."/>
            <person name="Tsuji K."/>
            <person name="Waki K."/>
            <person name="Yamagata H."/>
            <person name="Yamane H."/>
            <person name="Yoshiki S."/>
            <person name="Yoshihara R."/>
            <person name="Yukawa K."/>
            <person name="Zhong H."/>
            <person name="Iwama H."/>
            <person name="Endo T."/>
            <person name="Ito H."/>
            <person name="Hahn J.H."/>
            <person name="Kim H.I."/>
            <person name="Eun M.Y."/>
            <person name="Yano M."/>
            <person name="Jiang J."/>
            <person name="Gojobori T."/>
        </authorList>
    </citation>
    <scope>NUCLEOTIDE SEQUENCE [LARGE SCALE GENOMIC DNA]</scope>
</reference>
<protein>
    <submittedName>
        <fullName evidence="1">Uncharacterized protein</fullName>
    </submittedName>
</protein>
<accession>Q5N830</accession>
<evidence type="ECO:0000313" key="1">
    <source>
        <dbReference type="EMBL" id="BAD82386.1"/>
    </source>
</evidence>
<organism evidence="1">
    <name type="scientific">Oryza sativa subsp. japonica</name>
    <name type="common">Rice</name>
    <dbReference type="NCBI Taxonomy" id="39947"/>
    <lineage>
        <taxon>Eukaryota</taxon>
        <taxon>Viridiplantae</taxon>
        <taxon>Streptophyta</taxon>
        <taxon>Embryophyta</taxon>
        <taxon>Tracheophyta</taxon>
        <taxon>Spermatophyta</taxon>
        <taxon>Magnoliopsida</taxon>
        <taxon>Liliopsida</taxon>
        <taxon>Poales</taxon>
        <taxon>Poaceae</taxon>
        <taxon>BOP clade</taxon>
        <taxon>Oryzoideae</taxon>
        <taxon>Oryzeae</taxon>
        <taxon>Oryzinae</taxon>
        <taxon>Oryza</taxon>
        <taxon>Oryza sativa</taxon>
    </lineage>
</organism>
<sequence length="94" mass="10366">MVKSPSNTAFAGRPLSVQFQLRLLVVALFLCLHGRALHATDTLTVSRPLTGDQKLVSERGKFALGFFQPKVKLVLHDTTSAPQKKFKVVFGSRD</sequence>
<proteinExistence type="predicted"/>
<dbReference type="AlphaFoldDB" id="Q5N830"/>
<gene>
    <name evidence="1" type="primary">B1099D03.56</name>
</gene>